<keyword evidence="3" id="KW-0804">Transcription</keyword>
<dbReference type="InterPro" id="IPR039418">
    <property type="entry name" value="LexA-like"/>
</dbReference>
<comment type="caution">
    <text evidence="5">The sequence shown here is derived from an EMBL/GenBank/DDBJ whole genome shotgun (WGS) entry which is preliminary data.</text>
</comment>
<dbReference type="RefSeq" id="WP_281752596.1">
    <property type="nucleotide sequence ID" value="NZ_BRVP01000004.1"/>
</dbReference>
<evidence type="ECO:0000256" key="1">
    <source>
        <dbReference type="ARBA" id="ARBA00023015"/>
    </source>
</evidence>
<dbReference type="SUPFAM" id="SSF51306">
    <property type="entry name" value="LexA/Signal peptidase"/>
    <property type="match status" value="1"/>
</dbReference>
<gene>
    <name evidence="5" type="ORF">NBRC110019_07840</name>
</gene>
<evidence type="ECO:0000259" key="4">
    <source>
        <dbReference type="PROSITE" id="PS50943"/>
    </source>
</evidence>
<dbReference type="CDD" id="cd00093">
    <property type="entry name" value="HTH_XRE"/>
    <property type="match status" value="1"/>
</dbReference>
<evidence type="ECO:0000256" key="2">
    <source>
        <dbReference type="ARBA" id="ARBA00023125"/>
    </source>
</evidence>
<dbReference type="InterPro" id="IPR036286">
    <property type="entry name" value="LexA/Signal_pep-like_sf"/>
</dbReference>
<dbReference type="Pfam" id="PF00717">
    <property type="entry name" value="Peptidase_S24"/>
    <property type="match status" value="1"/>
</dbReference>
<protein>
    <submittedName>
        <fullName evidence="5">Transcriptional regulator</fullName>
    </submittedName>
</protein>
<keyword evidence="1" id="KW-0805">Transcription regulation</keyword>
<reference evidence="5" key="1">
    <citation type="submission" date="2022-07" db="EMBL/GenBank/DDBJ databases">
        <title>Taxonomy of Novel Oxalotrophic and Methylotrophic Bacteria.</title>
        <authorList>
            <person name="Sahin N."/>
            <person name="Tani A."/>
        </authorList>
    </citation>
    <scope>NUCLEOTIDE SEQUENCE</scope>
    <source>
        <strain evidence="5">AM327</strain>
    </source>
</reference>
<dbReference type="Proteomes" id="UP001143545">
    <property type="component" value="Unassembled WGS sequence"/>
</dbReference>
<dbReference type="SUPFAM" id="SSF47413">
    <property type="entry name" value="lambda repressor-like DNA-binding domains"/>
    <property type="match status" value="1"/>
</dbReference>
<dbReference type="CDD" id="cd06529">
    <property type="entry name" value="S24_LexA-like"/>
    <property type="match status" value="1"/>
</dbReference>
<dbReference type="AlphaFoldDB" id="A0A9W6B3K6"/>
<dbReference type="SMART" id="SM00530">
    <property type="entry name" value="HTH_XRE"/>
    <property type="match status" value="1"/>
</dbReference>
<evidence type="ECO:0000313" key="5">
    <source>
        <dbReference type="EMBL" id="GLB51745.1"/>
    </source>
</evidence>
<dbReference type="InterPro" id="IPR001387">
    <property type="entry name" value="Cro/C1-type_HTH"/>
</dbReference>
<dbReference type="PROSITE" id="PS50943">
    <property type="entry name" value="HTH_CROC1"/>
    <property type="match status" value="1"/>
</dbReference>
<dbReference type="GO" id="GO:0003677">
    <property type="term" value="F:DNA binding"/>
    <property type="evidence" value="ECO:0007669"/>
    <property type="project" value="UniProtKB-KW"/>
</dbReference>
<keyword evidence="2" id="KW-0238">DNA-binding</keyword>
<dbReference type="PANTHER" id="PTHR40661">
    <property type="match status" value="1"/>
</dbReference>
<dbReference type="PANTHER" id="PTHR40661:SF1">
    <property type="entry name" value="HTH CRO_C1-TYPE DOMAIN-CONTAINING PROTEIN"/>
    <property type="match status" value="1"/>
</dbReference>
<keyword evidence="6" id="KW-1185">Reference proteome</keyword>
<evidence type="ECO:0000256" key="3">
    <source>
        <dbReference type="ARBA" id="ARBA00023163"/>
    </source>
</evidence>
<dbReference type="EMBL" id="BRVP01000004">
    <property type="protein sequence ID" value="GLB51745.1"/>
    <property type="molecule type" value="Genomic_DNA"/>
</dbReference>
<name>A0A9W6B3K6_9FLAO</name>
<dbReference type="Gene3D" id="1.10.260.40">
    <property type="entry name" value="lambda repressor-like DNA-binding domains"/>
    <property type="match status" value="1"/>
</dbReference>
<proteinExistence type="predicted"/>
<dbReference type="InterPro" id="IPR010982">
    <property type="entry name" value="Lambda_DNA-bd_dom_sf"/>
</dbReference>
<dbReference type="InterPro" id="IPR015927">
    <property type="entry name" value="Peptidase_S24_S26A/B/C"/>
</dbReference>
<feature type="domain" description="HTH cro/C1-type" evidence="4">
    <location>
        <begin position="11"/>
        <end position="65"/>
    </location>
</feature>
<dbReference type="Gene3D" id="2.10.109.10">
    <property type="entry name" value="Umud Fragment, subunit A"/>
    <property type="match status" value="1"/>
</dbReference>
<accession>A0A9W6B3K6</accession>
<sequence length="236" mass="26703">MNNFEEIGARFRIYLEYKGIGINEAARKTGVSGSQISNIVNGKNFGTDKLFNILNVFTDLSSEWLFFEQGEMIKSEDVVSEPNKVYKLKTDTLVNSQEIPLYNVEASAGIVGLFNSHNDKVQPVDYISIPNLPKCDGALYVSGDSMYPLLKSGDIVMYKEINDIINNIFWGEMYLISIDVDGEEYVSIKWIQKSDKGEDFIRLVSENRHHQPKDIPLGKVRAMAFIKASIRINSMI</sequence>
<evidence type="ECO:0000313" key="6">
    <source>
        <dbReference type="Proteomes" id="UP001143545"/>
    </source>
</evidence>
<organism evidence="5 6">
    <name type="scientific">Neptunitalea chrysea</name>
    <dbReference type="NCBI Taxonomy" id="1647581"/>
    <lineage>
        <taxon>Bacteria</taxon>
        <taxon>Pseudomonadati</taxon>
        <taxon>Bacteroidota</taxon>
        <taxon>Flavobacteriia</taxon>
        <taxon>Flavobacteriales</taxon>
        <taxon>Flavobacteriaceae</taxon>
        <taxon>Neptunitalea</taxon>
    </lineage>
</organism>